<name>A0A0F9V0U3_9ZZZZ</name>
<sequence>MKKQFVTLLGVGLMLVAVGCTSRTRVTFGPLSVAGQTQAFETEQPFSFDLSPNKVGFTVGYVGWSVESMFGSCEEVIGASHATGDTEKVLEAVPALNE</sequence>
<accession>A0A0F9V0U3</accession>
<comment type="caution">
    <text evidence="1">The sequence shown here is derived from an EMBL/GenBank/DDBJ whole genome shotgun (WGS) entry which is preliminary data.</text>
</comment>
<gene>
    <name evidence="1" type="ORF">LCGC14_0140760</name>
</gene>
<evidence type="ECO:0000313" key="1">
    <source>
        <dbReference type="EMBL" id="KKN98835.1"/>
    </source>
</evidence>
<reference evidence="1" key="1">
    <citation type="journal article" date="2015" name="Nature">
        <title>Complex archaea that bridge the gap between prokaryotes and eukaryotes.</title>
        <authorList>
            <person name="Spang A."/>
            <person name="Saw J.H."/>
            <person name="Jorgensen S.L."/>
            <person name="Zaremba-Niedzwiedzka K."/>
            <person name="Martijn J."/>
            <person name="Lind A.E."/>
            <person name="van Eijk R."/>
            <person name="Schleper C."/>
            <person name="Guy L."/>
            <person name="Ettema T.J."/>
        </authorList>
    </citation>
    <scope>NUCLEOTIDE SEQUENCE</scope>
</reference>
<dbReference type="AlphaFoldDB" id="A0A0F9V0U3"/>
<protein>
    <submittedName>
        <fullName evidence="1">Uncharacterized protein</fullName>
    </submittedName>
</protein>
<organism evidence="1">
    <name type="scientific">marine sediment metagenome</name>
    <dbReference type="NCBI Taxonomy" id="412755"/>
    <lineage>
        <taxon>unclassified sequences</taxon>
        <taxon>metagenomes</taxon>
        <taxon>ecological metagenomes</taxon>
    </lineage>
</organism>
<dbReference type="EMBL" id="LAZR01000049">
    <property type="protein sequence ID" value="KKN98835.1"/>
    <property type="molecule type" value="Genomic_DNA"/>
</dbReference>
<proteinExistence type="predicted"/>
<dbReference type="PROSITE" id="PS51257">
    <property type="entry name" value="PROKAR_LIPOPROTEIN"/>
    <property type="match status" value="1"/>
</dbReference>